<protein>
    <recommendedName>
        <fullName evidence="1">SnoaL-like domain-containing protein</fullName>
    </recommendedName>
</protein>
<dbReference type="eggNOG" id="ENOG5032QUU">
    <property type="taxonomic scope" value="Bacteria"/>
</dbReference>
<sequence>MAQNMTTIAQYFALSDLAPQDLKAQGQINNLFADNATVTAADGTTITGKPAIAAFFKAFFTRNQQLRHLQHTVKTVTGYQAQWAVVGQKAGPTLFTLQGYDDYRFTPAGKISRLQVTTS</sequence>
<dbReference type="EMBL" id="AZGA01000019">
    <property type="protein sequence ID" value="KRM34976.1"/>
    <property type="molecule type" value="Genomic_DNA"/>
</dbReference>
<dbReference type="PATRIC" id="fig|1423734.3.peg.1934"/>
<dbReference type="InterPro" id="IPR037401">
    <property type="entry name" value="SnoaL-like"/>
</dbReference>
<evidence type="ECO:0000259" key="1">
    <source>
        <dbReference type="Pfam" id="PF12680"/>
    </source>
</evidence>
<keyword evidence="3" id="KW-1185">Reference proteome</keyword>
<gene>
    <name evidence="2" type="ORF">FC83_GL001912</name>
</gene>
<feature type="domain" description="SnoaL-like" evidence="1">
    <location>
        <begin position="27"/>
        <end position="113"/>
    </location>
</feature>
<dbReference type="Proteomes" id="UP000051236">
    <property type="component" value="Unassembled WGS sequence"/>
</dbReference>
<proteinExistence type="predicted"/>
<evidence type="ECO:0000313" key="2">
    <source>
        <dbReference type="EMBL" id="KRM34976.1"/>
    </source>
</evidence>
<reference evidence="2 3" key="1">
    <citation type="journal article" date="2015" name="Genome Announc.">
        <title>Expanding the biotechnology potential of lactobacilli through comparative genomics of 213 strains and associated genera.</title>
        <authorList>
            <person name="Sun Z."/>
            <person name="Harris H.M."/>
            <person name="McCann A."/>
            <person name="Guo C."/>
            <person name="Argimon S."/>
            <person name="Zhang W."/>
            <person name="Yang X."/>
            <person name="Jeffery I.B."/>
            <person name="Cooney J.C."/>
            <person name="Kagawa T.F."/>
            <person name="Liu W."/>
            <person name="Song Y."/>
            <person name="Salvetti E."/>
            <person name="Wrobel A."/>
            <person name="Rasinkangas P."/>
            <person name="Parkhill J."/>
            <person name="Rea M.C."/>
            <person name="O'Sullivan O."/>
            <person name="Ritari J."/>
            <person name="Douillard F.P."/>
            <person name="Paul Ross R."/>
            <person name="Yang R."/>
            <person name="Briner A.E."/>
            <person name="Felis G.E."/>
            <person name="de Vos W.M."/>
            <person name="Barrangou R."/>
            <person name="Klaenhammer T.R."/>
            <person name="Caufield P.W."/>
            <person name="Cui Y."/>
            <person name="Zhang H."/>
            <person name="O'Toole P.W."/>
        </authorList>
    </citation>
    <scope>NUCLEOTIDE SEQUENCE [LARGE SCALE GENOMIC DNA]</scope>
    <source>
        <strain evidence="2 3">DSM 18527</strain>
    </source>
</reference>
<dbReference type="Gene3D" id="3.10.450.50">
    <property type="match status" value="1"/>
</dbReference>
<organism evidence="2 3">
    <name type="scientific">Agrilactobacillus composti DSM 18527 = JCM 14202</name>
    <dbReference type="NCBI Taxonomy" id="1423734"/>
    <lineage>
        <taxon>Bacteria</taxon>
        <taxon>Bacillati</taxon>
        <taxon>Bacillota</taxon>
        <taxon>Bacilli</taxon>
        <taxon>Lactobacillales</taxon>
        <taxon>Lactobacillaceae</taxon>
        <taxon>Agrilactobacillus</taxon>
    </lineage>
</organism>
<dbReference type="RefSeq" id="WP_035454670.1">
    <property type="nucleotide sequence ID" value="NZ_AZGA01000019.1"/>
</dbReference>
<dbReference type="Pfam" id="PF12680">
    <property type="entry name" value="SnoaL_2"/>
    <property type="match status" value="1"/>
</dbReference>
<dbReference type="AlphaFoldDB" id="X0PGB8"/>
<evidence type="ECO:0000313" key="3">
    <source>
        <dbReference type="Proteomes" id="UP000051236"/>
    </source>
</evidence>
<dbReference type="InterPro" id="IPR032710">
    <property type="entry name" value="NTF2-like_dom_sf"/>
</dbReference>
<name>X0PGB8_9LACO</name>
<accession>X0PGB8</accession>
<comment type="caution">
    <text evidence="2">The sequence shown here is derived from an EMBL/GenBank/DDBJ whole genome shotgun (WGS) entry which is preliminary data.</text>
</comment>
<dbReference type="OrthoDB" id="3267758at2"/>
<dbReference type="SUPFAM" id="SSF54427">
    <property type="entry name" value="NTF2-like"/>
    <property type="match status" value="1"/>
</dbReference>